<comment type="caution">
    <text evidence="3">The sequence shown here is derived from an EMBL/GenBank/DDBJ whole genome shotgun (WGS) entry which is preliminary data.</text>
</comment>
<dbReference type="AlphaFoldDB" id="A0AAW2MH27"/>
<dbReference type="EMBL" id="JACGWJ010000022">
    <property type="protein sequence ID" value="KAL0330268.1"/>
    <property type="molecule type" value="Genomic_DNA"/>
</dbReference>
<reference evidence="3" key="1">
    <citation type="submission" date="2020-06" db="EMBL/GenBank/DDBJ databases">
        <authorList>
            <person name="Li T."/>
            <person name="Hu X."/>
            <person name="Zhang T."/>
            <person name="Song X."/>
            <person name="Zhang H."/>
            <person name="Dai N."/>
            <person name="Sheng W."/>
            <person name="Hou X."/>
            <person name="Wei L."/>
        </authorList>
    </citation>
    <scope>NUCLEOTIDE SEQUENCE</scope>
    <source>
        <strain evidence="3">G02</strain>
        <tissue evidence="3">Leaf</tissue>
    </source>
</reference>
<reference evidence="3" key="2">
    <citation type="journal article" date="2024" name="Plant">
        <title>Genomic evolution and insights into agronomic trait innovations of Sesamum species.</title>
        <authorList>
            <person name="Miao H."/>
            <person name="Wang L."/>
            <person name="Qu L."/>
            <person name="Liu H."/>
            <person name="Sun Y."/>
            <person name="Le M."/>
            <person name="Wang Q."/>
            <person name="Wei S."/>
            <person name="Zheng Y."/>
            <person name="Lin W."/>
            <person name="Duan Y."/>
            <person name="Cao H."/>
            <person name="Xiong S."/>
            <person name="Wang X."/>
            <person name="Wei L."/>
            <person name="Li C."/>
            <person name="Ma Q."/>
            <person name="Ju M."/>
            <person name="Zhao R."/>
            <person name="Li G."/>
            <person name="Mu C."/>
            <person name="Tian Q."/>
            <person name="Mei H."/>
            <person name="Zhang T."/>
            <person name="Gao T."/>
            <person name="Zhang H."/>
        </authorList>
    </citation>
    <scope>NUCLEOTIDE SEQUENCE</scope>
    <source>
        <strain evidence="3">G02</strain>
    </source>
</reference>
<protein>
    <recommendedName>
        <fullName evidence="4">Transmembrane protein</fullName>
    </recommendedName>
</protein>
<feature type="transmembrane region" description="Helical" evidence="2">
    <location>
        <begin position="75"/>
        <end position="95"/>
    </location>
</feature>
<proteinExistence type="predicted"/>
<feature type="region of interest" description="Disordered" evidence="1">
    <location>
        <begin position="1"/>
        <end position="20"/>
    </location>
</feature>
<gene>
    <name evidence="3" type="ORF">Sradi_5013500</name>
</gene>
<keyword evidence="2" id="KW-0472">Membrane</keyword>
<accession>A0AAW2MH27</accession>
<keyword evidence="2" id="KW-0812">Transmembrane</keyword>
<keyword evidence="2" id="KW-1133">Transmembrane helix</keyword>
<evidence type="ECO:0000313" key="3">
    <source>
        <dbReference type="EMBL" id="KAL0330268.1"/>
    </source>
</evidence>
<dbReference type="PANTHER" id="PTHR33287">
    <property type="entry name" value="OS03G0453550 PROTEIN"/>
    <property type="match status" value="1"/>
</dbReference>
<feature type="transmembrane region" description="Helical" evidence="2">
    <location>
        <begin position="166"/>
        <end position="191"/>
    </location>
</feature>
<evidence type="ECO:0000256" key="2">
    <source>
        <dbReference type="SAM" id="Phobius"/>
    </source>
</evidence>
<organism evidence="3">
    <name type="scientific">Sesamum radiatum</name>
    <name type="common">Black benniseed</name>
    <dbReference type="NCBI Taxonomy" id="300843"/>
    <lineage>
        <taxon>Eukaryota</taxon>
        <taxon>Viridiplantae</taxon>
        <taxon>Streptophyta</taxon>
        <taxon>Embryophyta</taxon>
        <taxon>Tracheophyta</taxon>
        <taxon>Spermatophyta</taxon>
        <taxon>Magnoliopsida</taxon>
        <taxon>eudicotyledons</taxon>
        <taxon>Gunneridae</taxon>
        <taxon>Pentapetalae</taxon>
        <taxon>asterids</taxon>
        <taxon>lamiids</taxon>
        <taxon>Lamiales</taxon>
        <taxon>Pedaliaceae</taxon>
        <taxon>Sesamum</taxon>
    </lineage>
</organism>
<feature type="compositionally biased region" description="Polar residues" evidence="1">
    <location>
        <begin position="1"/>
        <end position="14"/>
    </location>
</feature>
<evidence type="ECO:0000256" key="1">
    <source>
        <dbReference type="SAM" id="MobiDB-lite"/>
    </source>
</evidence>
<sequence length="227" mass="26173">MNMADANNINNQQENADDNRQERFKELKKLLGQQESRIQNLQATAFQLANYYFVFQGVVLAAISNTTSLTCSDSWFIFTLSLFAATLNIFALFSIGSKYVRAMDLHDQTWFEYNYTARMLSTRPRPLEFTGVFSPGENDQNLQQEPRVLNEINGPWRDGFSVGRRYAVLSACMLFFIGFTAVTLSGPWLIICKHDHQQQRKHYVPYGDHMDCLKLCNGSRCMIFCRD</sequence>
<dbReference type="PANTHER" id="PTHR33287:SF2">
    <property type="entry name" value="TRANSMEMBRANE PROTEIN"/>
    <property type="match status" value="1"/>
</dbReference>
<name>A0AAW2MH27_SESRA</name>
<feature type="transmembrane region" description="Helical" evidence="2">
    <location>
        <begin position="43"/>
        <end position="63"/>
    </location>
</feature>
<evidence type="ECO:0008006" key="4">
    <source>
        <dbReference type="Google" id="ProtNLM"/>
    </source>
</evidence>